<dbReference type="Pfam" id="PF01738">
    <property type="entry name" value="DLH"/>
    <property type="match status" value="1"/>
</dbReference>
<dbReference type="EMBL" id="JACTVA010000036">
    <property type="protein sequence ID" value="MBC9208652.1"/>
    <property type="molecule type" value="Genomic_DNA"/>
</dbReference>
<comment type="caution">
    <text evidence="2">The sequence shown here is derived from an EMBL/GenBank/DDBJ whole genome shotgun (WGS) entry which is preliminary data.</text>
</comment>
<dbReference type="RefSeq" id="WP_187785801.1">
    <property type="nucleotide sequence ID" value="NZ_JACTVA010000036.1"/>
</dbReference>
<keyword evidence="3" id="KW-1185">Reference proteome</keyword>
<dbReference type="InterPro" id="IPR002925">
    <property type="entry name" value="Dienelactn_hydro"/>
</dbReference>
<evidence type="ECO:0000259" key="1">
    <source>
        <dbReference type="Pfam" id="PF01738"/>
    </source>
</evidence>
<evidence type="ECO:0000313" key="2">
    <source>
        <dbReference type="EMBL" id="MBC9208652.1"/>
    </source>
</evidence>
<evidence type="ECO:0000313" key="3">
    <source>
        <dbReference type="Proteomes" id="UP000626026"/>
    </source>
</evidence>
<dbReference type="Proteomes" id="UP000626026">
    <property type="component" value="Unassembled WGS sequence"/>
</dbReference>
<reference evidence="2 3" key="1">
    <citation type="journal article" date="2013" name="Int. J. Syst. Evol. Microbiol.">
        <title>Roseomonas aerophila sp. nov., isolated from air.</title>
        <authorList>
            <person name="Kim S.J."/>
            <person name="Weon H.Y."/>
            <person name="Ahn J.H."/>
            <person name="Hong S.B."/>
            <person name="Seok S.J."/>
            <person name="Whang K.S."/>
            <person name="Kwon S.W."/>
        </authorList>
    </citation>
    <scope>NUCLEOTIDE SEQUENCE [LARGE SCALE GENOMIC DNA]</scope>
    <source>
        <strain evidence="2 3">NBRC 108923</strain>
    </source>
</reference>
<protein>
    <submittedName>
        <fullName evidence="2">Dienelactone hydrolase family protein</fullName>
    </submittedName>
</protein>
<dbReference type="GO" id="GO:0016787">
    <property type="term" value="F:hydrolase activity"/>
    <property type="evidence" value="ECO:0007669"/>
    <property type="project" value="UniProtKB-KW"/>
</dbReference>
<dbReference type="Gene3D" id="3.40.50.1820">
    <property type="entry name" value="alpha/beta hydrolase"/>
    <property type="match status" value="1"/>
</dbReference>
<name>A0ABR7RQ04_9PROT</name>
<organism evidence="2 3">
    <name type="scientific">Teichococcus aerophilus</name>
    <dbReference type="NCBI Taxonomy" id="1224513"/>
    <lineage>
        <taxon>Bacteria</taxon>
        <taxon>Pseudomonadati</taxon>
        <taxon>Pseudomonadota</taxon>
        <taxon>Alphaproteobacteria</taxon>
        <taxon>Acetobacterales</taxon>
        <taxon>Roseomonadaceae</taxon>
        <taxon>Roseomonas</taxon>
    </lineage>
</organism>
<dbReference type="InterPro" id="IPR029058">
    <property type="entry name" value="AB_hydrolase_fold"/>
</dbReference>
<accession>A0ABR7RQ04</accession>
<sequence>MRIELKASDGHTLSAWKTGPADARQGLVVVQEIFGVNRHMRHVCETYAQQGFAVVSPALFDRAERDAELGYTQEDVQKGLALRGKITDAQVMLDIEAAAAALPAGIPLGIIGYCWGGTIAWWGATRSNSFRAAVGYYGGGIAATRQEVPHCPVQLHFGEEDKGIPQTDVEAIRAAQPGVEVFTYPGAGHGFSCEERPVYSPTDAMLAEQRSLGFFAQHLK</sequence>
<dbReference type="PANTHER" id="PTHR46623:SF6">
    <property type="entry name" value="ALPHA_BETA-HYDROLASES SUPERFAMILY PROTEIN"/>
    <property type="match status" value="1"/>
</dbReference>
<dbReference type="InterPro" id="IPR051049">
    <property type="entry name" value="Dienelactone_hydrolase-like"/>
</dbReference>
<gene>
    <name evidence="2" type="ORF">IBL26_17515</name>
</gene>
<keyword evidence="2" id="KW-0378">Hydrolase</keyword>
<feature type="domain" description="Dienelactone hydrolase" evidence="1">
    <location>
        <begin position="18"/>
        <end position="218"/>
    </location>
</feature>
<proteinExistence type="predicted"/>
<dbReference type="PANTHER" id="PTHR46623">
    <property type="entry name" value="CARBOXYMETHYLENEBUTENOLIDASE-RELATED"/>
    <property type="match status" value="1"/>
</dbReference>
<dbReference type="SUPFAM" id="SSF53474">
    <property type="entry name" value="alpha/beta-Hydrolases"/>
    <property type="match status" value="1"/>
</dbReference>